<accession>A0A7W7I0F3</accession>
<evidence type="ECO:0000313" key="8">
    <source>
        <dbReference type="EMBL" id="MBB4764101.1"/>
    </source>
</evidence>
<dbReference type="AlphaFoldDB" id="A0A7W7I0F3"/>
<dbReference type="InterPro" id="IPR013154">
    <property type="entry name" value="ADH-like_N"/>
</dbReference>
<dbReference type="PANTHER" id="PTHR43161">
    <property type="entry name" value="SORBITOL DEHYDROGENASE"/>
    <property type="match status" value="1"/>
</dbReference>
<feature type="domain" description="Alcohol dehydrogenase-like N-terminal" evidence="7">
    <location>
        <begin position="29"/>
        <end position="137"/>
    </location>
</feature>
<dbReference type="SUPFAM" id="SSF51735">
    <property type="entry name" value="NAD(P)-binding Rossmann-fold domains"/>
    <property type="match status" value="1"/>
</dbReference>
<dbReference type="GO" id="GO:0046872">
    <property type="term" value="F:metal ion binding"/>
    <property type="evidence" value="ECO:0007669"/>
    <property type="project" value="UniProtKB-KW"/>
</dbReference>
<keyword evidence="9" id="KW-1185">Reference proteome</keyword>
<keyword evidence="4" id="KW-0862">Zinc</keyword>
<dbReference type="SUPFAM" id="SSF50129">
    <property type="entry name" value="GroES-like"/>
    <property type="match status" value="1"/>
</dbReference>
<keyword evidence="5 8" id="KW-0560">Oxidoreductase</keyword>
<protein>
    <submittedName>
        <fullName evidence="8">L-iditol 2-dehydrogenase</fullName>
        <ecNumber evidence="8">1.1.1.14</ecNumber>
    </submittedName>
</protein>
<dbReference type="InterPro" id="IPR011032">
    <property type="entry name" value="GroES-like_sf"/>
</dbReference>
<gene>
    <name evidence="8" type="ORF">BJ971_004657</name>
</gene>
<dbReference type="PANTHER" id="PTHR43161:SF9">
    <property type="entry name" value="SORBITOL DEHYDROGENASE"/>
    <property type="match status" value="1"/>
</dbReference>
<dbReference type="InterPro" id="IPR013149">
    <property type="entry name" value="ADH-like_C"/>
</dbReference>
<feature type="domain" description="Alcohol dehydrogenase-like C-terminal" evidence="6">
    <location>
        <begin position="175"/>
        <end position="288"/>
    </location>
</feature>
<evidence type="ECO:0000256" key="4">
    <source>
        <dbReference type="ARBA" id="ARBA00022833"/>
    </source>
</evidence>
<comment type="caution">
    <text evidence="8">The sequence shown here is derived from an EMBL/GenBank/DDBJ whole genome shotgun (WGS) entry which is preliminary data.</text>
</comment>
<dbReference type="Pfam" id="PF00107">
    <property type="entry name" value="ADH_zinc_N"/>
    <property type="match status" value="1"/>
</dbReference>
<evidence type="ECO:0000259" key="6">
    <source>
        <dbReference type="Pfam" id="PF00107"/>
    </source>
</evidence>
<dbReference type="InterPro" id="IPR036291">
    <property type="entry name" value="NAD(P)-bd_dom_sf"/>
</dbReference>
<evidence type="ECO:0000256" key="2">
    <source>
        <dbReference type="ARBA" id="ARBA00008072"/>
    </source>
</evidence>
<comment type="cofactor">
    <cofactor evidence="1">
        <name>Zn(2+)</name>
        <dbReference type="ChEBI" id="CHEBI:29105"/>
    </cofactor>
</comment>
<proteinExistence type="inferred from homology"/>
<evidence type="ECO:0000256" key="1">
    <source>
        <dbReference type="ARBA" id="ARBA00001947"/>
    </source>
</evidence>
<dbReference type="Gene3D" id="3.90.180.10">
    <property type="entry name" value="Medium-chain alcohol dehydrogenases, catalytic domain"/>
    <property type="match status" value="1"/>
</dbReference>
<dbReference type="Pfam" id="PF08240">
    <property type="entry name" value="ADH_N"/>
    <property type="match status" value="1"/>
</dbReference>
<evidence type="ECO:0000313" key="9">
    <source>
        <dbReference type="Proteomes" id="UP000578112"/>
    </source>
</evidence>
<dbReference type="EMBL" id="JACHNH010000001">
    <property type="protein sequence ID" value="MBB4764101.1"/>
    <property type="molecule type" value="Genomic_DNA"/>
</dbReference>
<keyword evidence="3" id="KW-0479">Metal-binding</keyword>
<dbReference type="Gene3D" id="3.40.50.720">
    <property type="entry name" value="NAD(P)-binding Rossmann-like Domain"/>
    <property type="match status" value="1"/>
</dbReference>
<name>A0A7W7I0F3_9ACTN</name>
<evidence type="ECO:0000256" key="5">
    <source>
        <dbReference type="ARBA" id="ARBA00023002"/>
    </source>
</evidence>
<sequence length="328" mass="33524">MTELSMRVARLHGAGDVRLHTEERPRPAGAGERLVEVTSVGVCGSDLHWFTEGGIGDAVLARPLVLGHEMAGVIRGGPDDGIAVAIDPAQPCGACEPCRAGHGNLCPGIVFAGHGSCDGGLREFLTWPADRLHPLPDGLTADDGALLEPLGVALHALDLAHLRMASTVAVVGCGPIGLLLVQLARGHGATRVLAAEPLPHRMAAAAGFGAEPAGAEGVADVVFEVSGSDGAVDTALRLARPGARIVLVGIPDGDSTTFSAALARRKGLTLVLVRRMGEVYPRAIDLAARKLVDLTPLVSDVFGLGEVSAAMATAAARTGLKVVIRPNG</sequence>
<evidence type="ECO:0000256" key="3">
    <source>
        <dbReference type="ARBA" id="ARBA00022723"/>
    </source>
</evidence>
<comment type="similarity">
    <text evidence="2">Belongs to the zinc-containing alcohol dehydrogenase family.</text>
</comment>
<dbReference type="Proteomes" id="UP000578112">
    <property type="component" value="Unassembled WGS sequence"/>
</dbReference>
<dbReference type="GO" id="GO:0003939">
    <property type="term" value="F:L-iditol 2-dehydrogenase (NAD+) activity"/>
    <property type="evidence" value="ECO:0007669"/>
    <property type="project" value="UniProtKB-EC"/>
</dbReference>
<evidence type="ECO:0000259" key="7">
    <source>
        <dbReference type="Pfam" id="PF08240"/>
    </source>
</evidence>
<dbReference type="EC" id="1.1.1.14" evidence="8"/>
<organism evidence="8 9">
    <name type="scientific">Actinoplanes digitatis</name>
    <dbReference type="NCBI Taxonomy" id="1868"/>
    <lineage>
        <taxon>Bacteria</taxon>
        <taxon>Bacillati</taxon>
        <taxon>Actinomycetota</taxon>
        <taxon>Actinomycetes</taxon>
        <taxon>Micromonosporales</taxon>
        <taxon>Micromonosporaceae</taxon>
        <taxon>Actinoplanes</taxon>
    </lineage>
</organism>
<dbReference type="RefSeq" id="WP_239087766.1">
    <property type="nucleotide sequence ID" value="NZ_BOMK01000066.1"/>
</dbReference>
<reference evidence="8 9" key="1">
    <citation type="submission" date="2020-08" db="EMBL/GenBank/DDBJ databases">
        <title>Sequencing the genomes of 1000 actinobacteria strains.</title>
        <authorList>
            <person name="Klenk H.-P."/>
        </authorList>
    </citation>
    <scope>NUCLEOTIDE SEQUENCE [LARGE SCALE GENOMIC DNA]</scope>
    <source>
        <strain evidence="8 9">DSM 43149</strain>
    </source>
</reference>